<dbReference type="FunFam" id="3.30.160.60:FF:002343">
    <property type="entry name" value="Zinc finger protein 33A"/>
    <property type="match status" value="2"/>
</dbReference>
<evidence type="ECO:0000259" key="13">
    <source>
        <dbReference type="PROSITE" id="PS50157"/>
    </source>
</evidence>
<keyword evidence="4" id="KW-0677">Repeat</keyword>
<dbReference type="Pfam" id="PF00096">
    <property type="entry name" value="zf-C2H2"/>
    <property type="match status" value="7"/>
</dbReference>
<keyword evidence="7" id="KW-0805">Transcription regulation</keyword>
<dbReference type="GO" id="GO:0008270">
    <property type="term" value="F:zinc ion binding"/>
    <property type="evidence" value="ECO:0007669"/>
    <property type="project" value="UniProtKB-KW"/>
</dbReference>
<feature type="domain" description="C2H2-type" evidence="13">
    <location>
        <begin position="242"/>
        <end position="269"/>
    </location>
</feature>
<evidence type="ECO:0000313" key="15">
    <source>
        <dbReference type="Proteomes" id="UP000283210"/>
    </source>
</evidence>
<evidence type="ECO:0000256" key="5">
    <source>
        <dbReference type="ARBA" id="ARBA00022771"/>
    </source>
</evidence>
<dbReference type="OrthoDB" id="6591996at2759"/>
<feature type="domain" description="C2H2-type" evidence="13">
    <location>
        <begin position="214"/>
        <end position="241"/>
    </location>
</feature>
<keyword evidence="6" id="KW-0862">Zinc</keyword>
<evidence type="ECO:0000313" key="14">
    <source>
        <dbReference type="EMBL" id="RVE75911.1"/>
    </source>
</evidence>
<accession>A0A437DLV2</accession>
<dbReference type="PROSITE" id="PS00028">
    <property type="entry name" value="ZINC_FINGER_C2H2_1"/>
    <property type="match status" value="9"/>
</dbReference>
<evidence type="ECO:0000256" key="9">
    <source>
        <dbReference type="ARBA" id="ARBA00023163"/>
    </source>
</evidence>
<feature type="domain" description="C2H2-type" evidence="13">
    <location>
        <begin position="270"/>
        <end position="297"/>
    </location>
</feature>
<dbReference type="PANTHER" id="PTHR23235">
    <property type="entry name" value="KRUEPPEL-LIKE TRANSCRIPTION FACTOR"/>
    <property type="match status" value="1"/>
</dbReference>
<dbReference type="SUPFAM" id="SSF57667">
    <property type="entry name" value="beta-beta-alpha zinc fingers"/>
    <property type="match status" value="5"/>
</dbReference>
<dbReference type="EMBL" id="CM012437">
    <property type="protein sequence ID" value="RVE75911.1"/>
    <property type="molecule type" value="Genomic_DNA"/>
</dbReference>
<dbReference type="FunFam" id="3.30.160.60:FF:000176">
    <property type="entry name" value="zinc finger protein 70"/>
    <property type="match status" value="1"/>
</dbReference>
<comment type="function">
    <text evidence="1">May be involved in transcriptional regulation.</text>
</comment>
<dbReference type="FunFam" id="3.30.160.60:FF:000478">
    <property type="entry name" value="Zinc finger protein 133"/>
    <property type="match status" value="1"/>
</dbReference>
<evidence type="ECO:0000256" key="7">
    <source>
        <dbReference type="ARBA" id="ARBA00023015"/>
    </source>
</evidence>
<dbReference type="GO" id="GO:0000981">
    <property type="term" value="F:DNA-binding transcription factor activity, RNA polymerase II-specific"/>
    <property type="evidence" value="ECO:0007669"/>
    <property type="project" value="TreeGrafter"/>
</dbReference>
<feature type="domain" description="C2H2-type" evidence="13">
    <location>
        <begin position="95"/>
        <end position="122"/>
    </location>
</feature>
<keyword evidence="9" id="KW-0804">Transcription</keyword>
<sequence>MGSENSDGFEPAVVLVDDDQQEIGGLINSDGEEIDFSDLRLNAVSGVVHSDVSSKKSDPIENDKPLHSCLVCGKDFPYASKLQRHLRTHSGERPFPCSMCEKRFPEKGLLMIHERVHTGEKPFPCTFCEKRFASQGELRLHRRTHTGERPYHCSICLKSFSRHWHLKTHLEAMHSEIVEGFTRKKFPCSECEKSCNSAAELRDHQRTHTGERPFQCSFCDKRFALSGTLVRHERLHTGITPYHCSDCGKTFAQQWTLTTHMRTHTGEKPYSCTQCDKSFVAPGELRRHVRIHTGEKPYTCAGCGRHFSLAGTLRNHKRSCTHSKSDPAEVLQASVEESAQRDLEINISCKVPDDQNLPSVAELPSTESSHSSKNAESEVKHPGKAANSPSNPQMNVIVKEEEEDELLCGEESPQHVSDDQDYSISEEAEEQHDSSTDIRITVKEEEDDKVSGEDPGCEKDRLPESPSLRLHRRKHQQVQSDMDSSANVTNEDFSHSDNNSPVNMCTTDRRD</sequence>
<feature type="compositionally biased region" description="Acidic residues" evidence="12">
    <location>
        <begin position="419"/>
        <end position="430"/>
    </location>
</feature>
<feature type="domain" description="C2H2-type" evidence="13">
    <location>
        <begin position="67"/>
        <end position="94"/>
    </location>
</feature>
<dbReference type="AlphaFoldDB" id="A0A437DLV2"/>
<dbReference type="GO" id="GO:0005634">
    <property type="term" value="C:nucleus"/>
    <property type="evidence" value="ECO:0007669"/>
    <property type="project" value="UniProtKB-SubCell"/>
</dbReference>
<dbReference type="PANTHER" id="PTHR23235:SF142">
    <property type="entry name" value="ZINC FINGER PROTEIN 384"/>
    <property type="match status" value="1"/>
</dbReference>
<evidence type="ECO:0000256" key="11">
    <source>
        <dbReference type="PROSITE-ProRule" id="PRU00042"/>
    </source>
</evidence>
<reference evidence="14 15" key="2">
    <citation type="submission" date="2019-01" db="EMBL/GenBank/DDBJ databases">
        <title>A chromosome length genome reference of the Java medaka (oryzias javanicus).</title>
        <authorList>
            <person name="Herpin A."/>
            <person name="Takehana Y."/>
            <person name="Naruse K."/>
            <person name="Ansai S."/>
            <person name="Kawaguchi M."/>
        </authorList>
    </citation>
    <scope>NUCLEOTIDE SEQUENCE [LARGE SCALE GENOMIC DNA]</scope>
    <source>
        <strain evidence="14">RS831</strain>
        <tissue evidence="14">Whole body</tissue>
    </source>
</reference>
<feature type="compositionally biased region" description="Polar residues" evidence="12">
    <location>
        <begin position="477"/>
        <end position="511"/>
    </location>
</feature>
<keyword evidence="15" id="KW-1185">Reference proteome</keyword>
<feature type="domain" description="C2H2-type" evidence="13">
    <location>
        <begin position="151"/>
        <end position="175"/>
    </location>
</feature>
<comment type="subcellular location">
    <subcellularLocation>
        <location evidence="2">Nucleus</location>
    </subcellularLocation>
</comment>
<protein>
    <recommendedName>
        <fullName evidence="13">C2H2-type domain-containing protein</fullName>
    </recommendedName>
</protein>
<dbReference type="Gene3D" id="3.30.160.60">
    <property type="entry name" value="Classic Zinc Finger"/>
    <property type="match status" value="9"/>
</dbReference>
<feature type="domain" description="C2H2-type" evidence="13">
    <location>
        <begin position="123"/>
        <end position="150"/>
    </location>
</feature>
<evidence type="ECO:0000256" key="2">
    <source>
        <dbReference type="ARBA" id="ARBA00004123"/>
    </source>
</evidence>
<dbReference type="PROSITE" id="PS50157">
    <property type="entry name" value="ZINC_FINGER_C2H2_2"/>
    <property type="match status" value="9"/>
</dbReference>
<dbReference type="GO" id="GO:0000978">
    <property type="term" value="F:RNA polymerase II cis-regulatory region sequence-specific DNA binding"/>
    <property type="evidence" value="ECO:0007669"/>
    <property type="project" value="TreeGrafter"/>
</dbReference>
<keyword evidence="3" id="KW-0479">Metal-binding</keyword>
<feature type="domain" description="C2H2-type" evidence="13">
    <location>
        <begin position="298"/>
        <end position="327"/>
    </location>
</feature>
<dbReference type="InterPro" id="IPR013087">
    <property type="entry name" value="Znf_C2H2_type"/>
</dbReference>
<evidence type="ECO:0000256" key="4">
    <source>
        <dbReference type="ARBA" id="ARBA00022737"/>
    </source>
</evidence>
<keyword evidence="5 11" id="KW-0863">Zinc-finger</keyword>
<organism evidence="14 15">
    <name type="scientific">Oryzias javanicus</name>
    <name type="common">Javanese ricefish</name>
    <name type="synonym">Aplocheilus javanicus</name>
    <dbReference type="NCBI Taxonomy" id="123683"/>
    <lineage>
        <taxon>Eukaryota</taxon>
        <taxon>Metazoa</taxon>
        <taxon>Chordata</taxon>
        <taxon>Craniata</taxon>
        <taxon>Vertebrata</taxon>
        <taxon>Euteleostomi</taxon>
        <taxon>Actinopterygii</taxon>
        <taxon>Neopterygii</taxon>
        <taxon>Teleostei</taxon>
        <taxon>Neoteleostei</taxon>
        <taxon>Acanthomorphata</taxon>
        <taxon>Ovalentaria</taxon>
        <taxon>Atherinomorphae</taxon>
        <taxon>Beloniformes</taxon>
        <taxon>Adrianichthyidae</taxon>
        <taxon>Oryziinae</taxon>
        <taxon>Oryzias</taxon>
    </lineage>
</organism>
<dbReference type="InterPro" id="IPR036236">
    <property type="entry name" value="Znf_C2H2_sf"/>
</dbReference>
<dbReference type="FunFam" id="3.30.160.60:FF:001289">
    <property type="entry name" value="Zinc finger protein 574"/>
    <property type="match status" value="1"/>
</dbReference>
<dbReference type="Proteomes" id="UP000283210">
    <property type="component" value="Chromosome 1"/>
</dbReference>
<dbReference type="FunFam" id="3.30.160.60:FF:000870">
    <property type="entry name" value="zinc finger protein 197 isoform X1"/>
    <property type="match status" value="1"/>
</dbReference>
<dbReference type="FunFam" id="3.30.160.60:FF:000363">
    <property type="entry name" value="Zinc finger protein 239"/>
    <property type="match status" value="1"/>
</dbReference>
<feature type="domain" description="C2H2-type" evidence="13">
    <location>
        <begin position="186"/>
        <end position="213"/>
    </location>
</feature>
<keyword evidence="10" id="KW-0539">Nucleus</keyword>
<gene>
    <name evidence="14" type="ORF">OJAV_G00003480</name>
</gene>
<evidence type="ECO:0000256" key="3">
    <source>
        <dbReference type="ARBA" id="ARBA00022723"/>
    </source>
</evidence>
<evidence type="ECO:0000256" key="10">
    <source>
        <dbReference type="ARBA" id="ARBA00023242"/>
    </source>
</evidence>
<evidence type="ECO:0000256" key="12">
    <source>
        <dbReference type="SAM" id="MobiDB-lite"/>
    </source>
</evidence>
<evidence type="ECO:0000256" key="1">
    <source>
        <dbReference type="ARBA" id="ARBA00003767"/>
    </source>
</evidence>
<feature type="region of interest" description="Disordered" evidence="12">
    <location>
        <begin position="349"/>
        <end position="511"/>
    </location>
</feature>
<evidence type="ECO:0000256" key="8">
    <source>
        <dbReference type="ARBA" id="ARBA00023125"/>
    </source>
</evidence>
<dbReference type="GO" id="GO:0032502">
    <property type="term" value="P:developmental process"/>
    <property type="evidence" value="ECO:0007669"/>
    <property type="project" value="UniProtKB-ARBA"/>
</dbReference>
<dbReference type="FunFam" id="3.30.160.60:FF:001049">
    <property type="entry name" value="zinc finger protein 319"/>
    <property type="match status" value="1"/>
</dbReference>
<dbReference type="SMART" id="SM00355">
    <property type="entry name" value="ZnF_C2H2"/>
    <property type="match status" value="9"/>
</dbReference>
<evidence type="ECO:0000256" key="6">
    <source>
        <dbReference type="ARBA" id="ARBA00022833"/>
    </source>
</evidence>
<proteinExistence type="predicted"/>
<feature type="compositionally biased region" description="Basic and acidic residues" evidence="12">
    <location>
        <begin position="431"/>
        <end position="463"/>
    </location>
</feature>
<dbReference type="FunFam" id="3.30.160.60:FF:000286">
    <property type="entry name" value="Zinc finger protein 770"/>
    <property type="match status" value="1"/>
</dbReference>
<name>A0A437DLV2_ORYJA</name>
<keyword evidence="8" id="KW-0238">DNA-binding</keyword>
<reference evidence="14 15" key="1">
    <citation type="submission" date="2018-11" db="EMBL/GenBank/DDBJ databases">
        <authorList>
            <person name="Lopez-Roques C."/>
            <person name="Donnadieu C."/>
            <person name="Bouchez O."/>
            <person name="Klopp C."/>
            <person name="Cabau C."/>
            <person name="Zahm M."/>
        </authorList>
    </citation>
    <scope>NUCLEOTIDE SEQUENCE [LARGE SCALE GENOMIC DNA]</scope>
    <source>
        <strain evidence="14">RS831</strain>
        <tissue evidence="14">Whole body</tissue>
    </source>
</reference>